<dbReference type="GO" id="GO:0016805">
    <property type="term" value="F:dipeptidase activity"/>
    <property type="evidence" value="ECO:0007669"/>
    <property type="project" value="TreeGrafter"/>
</dbReference>
<dbReference type="InterPro" id="IPR017439">
    <property type="entry name" value="Amidohydrolase"/>
</dbReference>
<dbReference type="Gene3D" id="3.30.70.360">
    <property type="match status" value="1"/>
</dbReference>
<evidence type="ECO:0000313" key="4">
    <source>
        <dbReference type="EMBL" id="ALW84631.1"/>
    </source>
</evidence>
<dbReference type="PIRSF" id="PIRSF037227">
    <property type="entry name" value="Aminobenzoyl-glu_utiliz_pB"/>
    <property type="match status" value="1"/>
</dbReference>
<dbReference type="Pfam" id="PF01546">
    <property type="entry name" value="Peptidase_M20"/>
    <property type="match status" value="1"/>
</dbReference>
<reference evidence="4 5" key="1">
    <citation type="submission" date="2015-12" db="EMBL/GenBank/DDBJ databases">
        <authorList>
            <person name="Shamseldin A."/>
            <person name="Moawad H."/>
            <person name="Abd El-Rahim W.M."/>
            <person name="Sadowsky M.J."/>
        </authorList>
    </citation>
    <scope>NUCLEOTIDE SEQUENCE [LARGE SCALE GENOMIC DNA]</scope>
    <source>
        <strain evidence="4 5">DG5B</strain>
    </source>
</reference>
<evidence type="ECO:0000259" key="3">
    <source>
        <dbReference type="Pfam" id="PF07687"/>
    </source>
</evidence>
<dbReference type="KEGG" id="hyg:AUC43_05770"/>
<dbReference type="Gene3D" id="3.40.630.10">
    <property type="entry name" value="Zn peptidases"/>
    <property type="match status" value="1"/>
</dbReference>
<dbReference type="PANTHER" id="PTHR30575:SF0">
    <property type="entry name" value="XAA-ARG DIPEPTIDASE"/>
    <property type="match status" value="1"/>
</dbReference>
<dbReference type="InterPro" id="IPR011650">
    <property type="entry name" value="Peptidase_M20_dimer"/>
</dbReference>
<keyword evidence="2" id="KW-0732">Signal</keyword>
<proteinExistence type="predicted"/>
<dbReference type="InterPro" id="IPR017145">
    <property type="entry name" value="Aminobenzoyl-glu_utiliz_pB"/>
</dbReference>
<dbReference type="Pfam" id="PF07687">
    <property type="entry name" value="M20_dimer"/>
    <property type="match status" value="1"/>
</dbReference>
<accession>A0A0U4BML5</accession>
<dbReference type="NCBIfam" id="TIGR01891">
    <property type="entry name" value="amidohydrolases"/>
    <property type="match status" value="1"/>
</dbReference>
<dbReference type="OrthoDB" id="9781032at2"/>
<dbReference type="STRING" id="1411621.AUC43_05770"/>
<dbReference type="SUPFAM" id="SSF53187">
    <property type="entry name" value="Zn-dependent exopeptidases"/>
    <property type="match status" value="1"/>
</dbReference>
<dbReference type="InterPro" id="IPR052030">
    <property type="entry name" value="Peptidase_M20/M20A_hydrolases"/>
</dbReference>
<evidence type="ECO:0000256" key="1">
    <source>
        <dbReference type="ARBA" id="ARBA00022801"/>
    </source>
</evidence>
<dbReference type="GO" id="GO:0005737">
    <property type="term" value="C:cytoplasm"/>
    <property type="evidence" value="ECO:0007669"/>
    <property type="project" value="TreeGrafter"/>
</dbReference>
<dbReference type="AlphaFoldDB" id="A0A0U4BML5"/>
<sequence>MKKLSIFCLLGIGLLAARPALPPAPVKGLKSIKAQALRELQAQYSDYKQVALRIWGFAEVGYKETQSSALLQKTLRDNGFEVQAGVADIPTAFVATYGSGQPVIGVLAEFDALPGLSQQAVPEKKPVAGLDAGHGCGHNLFGTASVAAGIEIKKLLQEGKLRGTIKVYGTPAEEGGSGKVYMVRAGLFNGVDAVVHWHPGNENRAMMNNYLANTSAKFRFHGVASHAAMSPERGRSALDAVEAMDNMVNMMREHVPQETRIHYVITNGGKAPNVVPDYAEVYYYVRHPNRENVKDIFARVVKAAEGAALGTGTTMDYELIGGTHDLLLNETLARALQTNLEQVGGVRYSPEELAFGKQIQASLGFAVPAVETAGGVSPFTTRDGGGSTDVGDVSYVVPTVGLEAATWIPGTPAHSWQAVACSGLEVGTKGMMVAAKTMTLTAIDLFGDPALLAKAKTEFKQDVGSYVYKPLLGDRKPALNYRD</sequence>
<dbReference type="InterPro" id="IPR002933">
    <property type="entry name" value="Peptidase_M20"/>
</dbReference>
<dbReference type="Proteomes" id="UP000059542">
    <property type="component" value="Chromosome"/>
</dbReference>
<dbReference type="GO" id="GO:0046657">
    <property type="term" value="P:folic acid catabolic process"/>
    <property type="evidence" value="ECO:0007669"/>
    <property type="project" value="TreeGrafter"/>
</dbReference>
<dbReference type="InterPro" id="IPR036264">
    <property type="entry name" value="Bact_exopeptidase_dim_dom"/>
</dbReference>
<evidence type="ECO:0000313" key="5">
    <source>
        <dbReference type="Proteomes" id="UP000059542"/>
    </source>
</evidence>
<dbReference type="RefSeq" id="WP_068190938.1">
    <property type="nucleotide sequence ID" value="NZ_CP013909.1"/>
</dbReference>
<dbReference type="FunFam" id="3.30.70.360:FF:000004">
    <property type="entry name" value="Peptidase M20 domain-containing protein 2"/>
    <property type="match status" value="1"/>
</dbReference>
<evidence type="ECO:0000256" key="2">
    <source>
        <dbReference type="SAM" id="SignalP"/>
    </source>
</evidence>
<feature type="domain" description="Peptidase M20 dimerisation" evidence="3">
    <location>
        <begin position="215"/>
        <end position="307"/>
    </location>
</feature>
<dbReference type="SUPFAM" id="SSF55031">
    <property type="entry name" value="Bacterial exopeptidase dimerisation domain"/>
    <property type="match status" value="1"/>
</dbReference>
<name>A0A0U4BML5_9BACT</name>
<gene>
    <name evidence="4" type="ORF">AUC43_05770</name>
</gene>
<feature type="chain" id="PRO_5006847179" evidence="2">
    <location>
        <begin position="20"/>
        <end position="483"/>
    </location>
</feature>
<keyword evidence="1 4" id="KW-0378">Hydrolase</keyword>
<dbReference type="GO" id="GO:0071713">
    <property type="term" value="F:para-aminobenzoyl-glutamate hydrolase activity"/>
    <property type="evidence" value="ECO:0007669"/>
    <property type="project" value="TreeGrafter"/>
</dbReference>
<dbReference type="PANTHER" id="PTHR30575">
    <property type="entry name" value="PEPTIDASE M20"/>
    <property type="match status" value="1"/>
</dbReference>
<protein>
    <submittedName>
        <fullName evidence="4">Amidohydrolase</fullName>
    </submittedName>
</protein>
<dbReference type="EMBL" id="CP013909">
    <property type="protein sequence ID" value="ALW84631.1"/>
    <property type="molecule type" value="Genomic_DNA"/>
</dbReference>
<feature type="signal peptide" evidence="2">
    <location>
        <begin position="1"/>
        <end position="19"/>
    </location>
</feature>
<organism evidence="4 5">
    <name type="scientific">Hymenobacter sedentarius</name>
    <dbReference type="NCBI Taxonomy" id="1411621"/>
    <lineage>
        <taxon>Bacteria</taxon>
        <taxon>Pseudomonadati</taxon>
        <taxon>Bacteroidota</taxon>
        <taxon>Cytophagia</taxon>
        <taxon>Cytophagales</taxon>
        <taxon>Hymenobacteraceae</taxon>
        <taxon>Hymenobacter</taxon>
    </lineage>
</organism>
<keyword evidence="5" id="KW-1185">Reference proteome</keyword>